<keyword evidence="4" id="KW-0297">G-protein coupled receptor</keyword>
<dbReference type="Proteomes" id="UP001652625">
    <property type="component" value="Chromosome 08"/>
</dbReference>
<dbReference type="Gene3D" id="1.20.1070.10">
    <property type="entry name" value="Rhodopsin 7-helix transmembrane proteins"/>
    <property type="match status" value="1"/>
</dbReference>
<evidence type="ECO:0000256" key="8">
    <source>
        <dbReference type="SAM" id="Phobius"/>
    </source>
</evidence>
<keyword evidence="7" id="KW-0807">Transducer</keyword>
<evidence type="ECO:0000259" key="9">
    <source>
        <dbReference type="PROSITE" id="PS50262"/>
    </source>
</evidence>
<feature type="transmembrane region" description="Helical" evidence="8">
    <location>
        <begin position="122"/>
        <end position="145"/>
    </location>
</feature>
<name>A0ABM4CBN4_HYDVU</name>
<evidence type="ECO:0000256" key="2">
    <source>
        <dbReference type="ARBA" id="ARBA00022692"/>
    </source>
</evidence>
<reference evidence="11 12" key="1">
    <citation type="submission" date="2025-05" db="UniProtKB">
        <authorList>
            <consortium name="RefSeq"/>
        </authorList>
    </citation>
    <scope>IDENTIFICATION</scope>
</reference>
<dbReference type="PANTHER" id="PTHR45695:SF9">
    <property type="entry name" value="LEUCOKININ RECEPTOR"/>
    <property type="match status" value="1"/>
</dbReference>
<dbReference type="InterPro" id="IPR017452">
    <property type="entry name" value="GPCR_Rhodpsn_7TM"/>
</dbReference>
<dbReference type="PROSITE" id="PS50262">
    <property type="entry name" value="G_PROTEIN_RECEP_F1_2"/>
    <property type="match status" value="1"/>
</dbReference>
<evidence type="ECO:0000313" key="11">
    <source>
        <dbReference type="RefSeq" id="XP_065659081.1"/>
    </source>
</evidence>
<dbReference type="PANTHER" id="PTHR45695">
    <property type="entry name" value="LEUCOKININ RECEPTOR-RELATED"/>
    <property type="match status" value="1"/>
</dbReference>
<organism evidence="10 12">
    <name type="scientific">Hydra vulgaris</name>
    <name type="common">Hydra</name>
    <name type="synonym">Hydra attenuata</name>
    <dbReference type="NCBI Taxonomy" id="6087"/>
    <lineage>
        <taxon>Eukaryota</taxon>
        <taxon>Metazoa</taxon>
        <taxon>Cnidaria</taxon>
        <taxon>Hydrozoa</taxon>
        <taxon>Hydroidolina</taxon>
        <taxon>Anthoathecata</taxon>
        <taxon>Aplanulata</taxon>
        <taxon>Hydridae</taxon>
        <taxon>Hydra</taxon>
    </lineage>
</organism>
<keyword evidence="10" id="KW-1185">Reference proteome</keyword>
<feature type="transmembrane region" description="Helical" evidence="8">
    <location>
        <begin position="12"/>
        <end position="33"/>
    </location>
</feature>
<evidence type="ECO:0000313" key="12">
    <source>
        <dbReference type="RefSeq" id="XP_065659082.1"/>
    </source>
</evidence>
<feature type="transmembrane region" description="Helical" evidence="8">
    <location>
        <begin position="272"/>
        <end position="293"/>
    </location>
</feature>
<evidence type="ECO:0000313" key="10">
    <source>
        <dbReference type="Proteomes" id="UP001652625"/>
    </source>
</evidence>
<gene>
    <name evidence="11 12" type="primary">LOC105846995</name>
</gene>
<evidence type="ECO:0000256" key="4">
    <source>
        <dbReference type="ARBA" id="ARBA00023040"/>
    </source>
</evidence>
<feature type="domain" description="G-protein coupled receptors family 1 profile" evidence="9">
    <location>
        <begin position="24"/>
        <end position="291"/>
    </location>
</feature>
<protein>
    <submittedName>
        <fullName evidence="11 12">Neuropeptide Y receptor type 6</fullName>
    </submittedName>
</protein>
<evidence type="ECO:0000256" key="6">
    <source>
        <dbReference type="ARBA" id="ARBA00023170"/>
    </source>
</evidence>
<feature type="transmembrane region" description="Helical" evidence="8">
    <location>
        <begin position="45"/>
        <end position="69"/>
    </location>
</feature>
<evidence type="ECO:0000256" key="3">
    <source>
        <dbReference type="ARBA" id="ARBA00022989"/>
    </source>
</evidence>
<dbReference type="RefSeq" id="XP_065659081.1">
    <property type="nucleotide sequence ID" value="XM_065803009.1"/>
</dbReference>
<evidence type="ECO:0000256" key="5">
    <source>
        <dbReference type="ARBA" id="ARBA00023136"/>
    </source>
</evidence>
<keyword evidence="3 8" id="KW-1133">Transmembrane helix</keyword>
<dbReference type="CDD" id="cd00637">
    <property type="entry name" value="7tm_classA_rhodopsin-like"/>
    <property type="match status" value="1"/>
</dbReference>
<evidence type="ECO:0000256" key="1">
    <source>
        <dbReference type="ARBA" id="ARBA00004141"/>
    </source>
</evidence>
<accession>A0ABM4CBN4</accession>
<sequence>MAKDIQTAILTSLNSFIVVGGVIGNMFIVVLIAQKKKLQNITNILVTNLAVASIAISAIVIPFSMAMGLKYWTPNKLKCKILMPIFEHFAGVCVLTHTAISISRYMIVNQLRIIQEIKVRSVALIIALLWAISFIIISVPLMGLLGEFTNINGLKFNNTTHASQESGTCELDFPKNTDNEQIYAVMIFSLTYLIPMVCTGFSYLKIQRVVADNAKSLKGHVPGDLIALRKRSSKRLNRTLLTMYLFFGLTTLPIQALYLVNAFIKDKFFNRMWNISFTLFYLQVVTNPLVFLYKGAMYRKELYKLSVCFFLPKRVHNASRKLKGSLRISGGKYFRKTSMNDIKKLLNDRGSPIARNSYENRNKNKNYPLKPELNISEKLNPKAPANNNIFSTLNVYQSQSKDMKSNLSLDFPNYYSPILESHSSSLSFNQNQFYSSKTSIKNKEISDTVCEEQRINELLIFIESLSNEENSYLENIESVLRKEDSLKRETVL</sequence>
<dbReference type="PRINTS" id="PR00237">
    <property type="entry name" value="GPCRRHODOPSN"/>
</dbReference>
<keyword evidence="6 11" id="KW-0675">Receptor</keyword>
<feature type="transmembrane region" description="Helical" evidence="8">
    <location>
        <begin position="81"/>
        <end position="102"/>
    </location>
</feature>
<dbReference type="Pfam" id="PF00001">
    <property type="entry name" value="7tm_1"/>
    <property type="match status" value="1"/>
</dbReference>
<dbReference type="RefSeq" id="XP_065659082.1">
    <property type="nucleotide sequence ID" value="XM_065803010.1"/>
</dbReference>
<comment type="subcellular location">
    <subcellularLocation>
        <location evidence="1">Membrane</location>
        <topology evidence="1">Multi-pass membrane protein</topology>
    </subcellularLocation>
</comment>
<dbReference type="InterPro" id="IPR000276">
    <property type="entry name" value="GPCR_Rhodpsn"/>
</dbReference>
<keyword evidence="2 8" id="KW-0812">Transmembrane</keyword>
<feature type="transmembrane region" description="Helical" evidence="8">
    <location>
        <begin position="239"/>
        <end position="260"/>
    </location>
</feature>
<feature type="transmembrane region" description="Helical" evidence="8">
    <location>
        <begin position="182"/>
        <end position="204"/>
    </location>
</feature>
<proteinExistence type="predicted"/>
<evidence type="ECO:0000256" key="7">
    <source>
        <dbReference type="ARBA" id="ARBA00023224"/>
    </source>
</evidence>
<keyword evidence="5 8" id="KW-0472">Membrane</keyword>
<dbReference type="GeneID" id="105846995"/>
<dbReference type="SUPFAM" id="SSF81321">
    <property type="entry name" value="Family A G protein-coupled receptor-like"/>
    <property type="match status" value="1"/>
</dbReference>